<keyword evidence="13 14" id="KW-0012">Acyltransferase</keyword>
<dbReference type="PANTHER" id="PTHR35695">
    <property type="entry name" value="GLYCEROL-3-PHOSPHATE ACYLTRANSFERASE, CHLOROPLASTIC"/>
    <property type="match status" value="1"/>
</dbReference>
<dbReference type="GO" id="GO:0016024">
    <property type="term" value="P:CDP-diacylglycerol biosynthetic process"/>
    <property type="evidence" value="ECO:0007669"/>
    <property type="project" value="UniProtKB-UniPathway"/>
</dbReference>
<feature type="domain" description="Phospholipid/glycerol acyltransferase" evidence="16">
    <location>
        <begin position="120"/>
        <end position="270"/>
    </location>
</feature>
<gene>
    <name evidence="18" type="ORF">MNEG_10600</name>
</gene>
<comment type="catalytic activity">
    <reaction evidence="14">
        <text>sn-glycerol 3-phosphate + an acyl-CoA = a 1-acyl-sn-glycero-3-phosphate + CoA</text>
        <dbReference type="Rhea" id="RHEA:15325"/>
        <dbReference type="ChEBI" id="CHEBI:57287"/>
        <dbReference type="ChEBI" id="CHEBI:57597"/>
        <dbReference type="ChEBI" id="CHEBI:57970"/>
        <dbReference type="ChEBI" id="CHEBI:58342"/>
        <dbReference type="EC" id="2.3.1.15"/>
    </reaction>
</comment>
<comment type="subcellular location">
    <subcellularLocation>
        <location evidence="1 14">Plastid</location>
        <location evidence="1 14">Chloroplast stroma</location>
    </subcellularLocation>
</comment>
<comment type="pathway">
    <text evidence="3">Lipid metabolism.</text>
</comment>
<keyword evidence="10 14" id="KW-0443">Lipid metabolism</keyword>
<dbReference type="GO" id="GO:0009570">
    <property type="term" value="C:chloroplast stroma"/>
    <property type="evidence" value="ECO:0007669"/>
    <property type="project" value="UniProtKB-SubCell"/>
</dbReference>
<keyword evidence="6 14" id="KW-0150">Chloroplast</keyword>
<keyword evidence="9" id="KW-0809">Transit peptide</keyword>
<dbReference type="STRING" id="145388.A0A0D2KNY5"/>
<evidence type="ECO:0000256" key="6">
    <source>
        <dbReference type="ARBA" id="ARBA00022528"/>
    </source>
</evidence>
<dbReference type="UniPathway" id="UPA00557">
    <property type="reaction ID" value="UER00612"/>
</dbReference>
<evidence type="ECO:0000256" key="5">
    <source>
        <dbReference type="ARBA" id="ARBA00022516"/>
    </source>
</evidence>
<evidence type="ECO:0000256" key="3">
    <source>
        <dbReference type="ARBA" id="ARBA00005189"/>
    </source>
</evidence>
<dbReference type="KEGG" id="mng:MNEG_10600"/>
<dbReference type="Gene3D" id="1.10.1200.50">
    <property type="entry name" value="Glycerol-3-phosphate acyltransferase, alpha helical bundle, N-terminal"/>
    <property type="match status" value="1"/>
</dbReference>
<proteinExistence type="inferred from homology"/>
<evidence type="ECO:0000256" key="10">
    <source>
        <dbReference type="ARBA" id="ARBA00023098"/>
    </source>
</evidence>
<comment type="similarity">
    <text evidence="4 14">Belongs to the GPAT/DAPAT family.</text>
</comment>
<evidence type="ECO:0000256" key="13">
    <source>
        <dbReference type="ARBA" id="ARBA00023315"/>
    </source>
</evidence>
<name>A0A0D2KNY5_9CHLO</name>
<dbReference type="AlphaFoldDB" id="A0A0D2KNY5"/>
<keyword evidence="19" id="KW-1185">Reference proteome</keyword>
<dbReference type="SUPFAM" id="SSF69593">
    <property type="entry name" value="Glycerol-3-phosphate (1)-acyltransferase"/>
    <property type="match status" value="1"/>
</dbReference>
<dbReference type="CDD" id="cd07985">
    <property type="entry name" value="LPLAT_GPAT"/>
    <property type="match status" value="1"/>
</dbReference>
<keyword evidence="12" id="KW-1208">Phospholipid metabolism</keyword>
<dbReference type="InterPro" id="IPR038114">
    <property type="entry name" value="GPAT_N_sf"/>
</dbReference>
<keyword evidence="7 14" id="KW-0934">Plastid</keyword>
<evidence type="ECO:0000256" key="2">
    <source>
        <dbReference type="ARBA" id="ARBA00004765"/>
    </source>
</evidence>
<reference evidence="18 19" key="1">
    <citation type="journal article" date="2013" name="BMC Genomics">
        <title>Reconstruction of the lipid metabolism for the microalga Monoraphidium neglectum from its genome sequence reveals characteristics suitable for biofuel production.</title>
        <authorList>
            <person name="Bogen C."/>
            <person name="Al-Dilaimi A."/>
            <person name="Albersmeier A."/>
            <person name="Wichmann J."/>
            <person name="Grundmann M."/>
            <person name="Rupp O."/>
            <person name="Lauersen K.J."/>
            <person name="Blifernez-Klassen O."/>
            <person name="Kalinowski J."/>
            <person name="Goesmann A."/>
            <person name="Mussgnug J.H."/>
            <person name="Kruse O."/>
        </authorList>
    </citation>
    <scope>NUCLEOTIDE SEQUENCE [LARGE SCALE GENOMIC DNA]</scope>
    <source>
        <strain evidence="18 19">SAG 48.87</strain>
    </source>
</reference>
<keyword evidence="11" id="KW-0594">Phospholipid biosynthesis</keyword>
<sequence>MWASVDSKAKFFGILDQLVAAGKAPERVVASFKDFYENYSTAIASSGNPGCDEAFATRVQATIADVVFAQFVSPYTFPSFHTRILEPYDYYNFGQRYVGSLVNFSSSVVGNAERLDEIEAQLAAGHNVVLLANHQTEADPGVFAHMTEATHPRLAQEVIYVAGDRVVTDALCKPFSMGRNLFCVHSKKHLDDIPELKAAKQETNRRTLVAMARAFNEGGKLVWIAPSGGRDRPNAEGVWRPDAFDPSAVELMRNLLARAKQPGHLYPMAMWSWKLMPPPPTIDKALGERRLTNYTGVGISVAPELDVDAVTAAADGDKEAAQRLLADAALEAVREQYAALDHAIADPAWRATQQQFSQPWAGKRA</sequence>
<organism evidence="18 19">
    <name type="scientific">Monoraphidium neglectum</name>
    <dbReference type="NCBI Taxonomy" id="145388"/>
    <lineage>
        <taxon>Eukaryota</taxon>
        <taxon>Viridiplantae</taxon>
        <taxon>Chlorophyta</taxon>
        <taxon>core chlorophytes</taxon>
        <taxon>Chlorophyceae</taxon>
        <taxon>CS clade</taxon>
        <taxon>Sphaeropleales</taxon>
        <taxon>Selenastraceae</taxon>
        <taxon>Monoraphidium</taxon>
    </lineage>
</organism>
<evidence type="ECO:0000313" key="19">
    <source>
        <dbReference type="Proteomes" id="UP000054498"/>
    </source>
</evidence>
<dbReference type="OrthoDB" id="524544at2759"/>
<evidence type="ECO:0000259" key="17">
    <source>
        <dbReference type="Pfam" id="PF14829"/>
    </source>
</evidence>
<comment type="pathway">
    <text evidence="2 14">Phospholipid metabolism; CDP-diacylglycerol biosynthesis; CDP-diacylglycerol from sn-glycerol 3-phosphate: step 1/3.</text>
</comment>
<dbReference type="GeneID" id="25727779"/>
<dbReference type="EC" id="2.3.1.15" evidence="14"/>
<dbReference type="PANTHER" id="PTHR35695:SF1">
    <property type="entry name" value="GLYCEROL-3-PHOSPHATE ACYLTRANSFERASE, CHLOROPLASTIC"/>
    <property type="match status" value="1"/>
</dbReference>
<evidence type="ECO:0000256" key="7">
    <source>
        <dbReference type="ARBA" id="ARBA00022640"/>
    </source>
</evidence>
<dbReference type="RefSeq" id="XP_013896383.1">
    <property type="nucleotide sequence ID" value="XM_014040929.1"/>
</dbReference>
<evidence type="ECO:0000256" key="8">
    <source>
        <dbReference type="ARBA" id="ARBA00022679"/>
    </source>
</evidence>
<evidence type="ECO:0000256" key="14">
    <source>
        <dbReference type="PIRNR" id="PIRNR000431"/>
    </source>
</evidence>
<evidence type="ECO:0000313" key="18">
    <source>
        <dbReference type="EMBL" id="KIY97363.1"/>
    </source>
</evidence>
<evidence type="ECO:0000256" key="12">
    <source>
        <dbReference type="ARBA" id="ARBA00023264"/>
    </source>
</evidence>
<keyword evidence="8 14" id="KW-0808">Transferase</keyword>
<evidence type="ECO:0000256" key="11">
    <source>
        <dbReference type="ARBA" id="ARBA00023209"/>
    </source>
</evidence>
<evidence type="ECO:0000256" key="1">
    <source>
        <dbReference type="ARBA" id="ARBA00004470"/>
    </source>
</evidence>
<keyword evidence="5" id="KW-0444">Lipid biosynthesis</keyword>
<dbReference type="EMBL" id="KK102602">
    <property type="protein sequence ID" value="KIY97363.1"/>
    <property type="molecule type" value="Genomic_DNA"/>
</dbReference>
<dbReference type="GO" id="GO:0004366">
    <property type="term" value="F:glycerol-3-phosphate O-acyltransferase activity"/>
    <property type="evidence" value="ECO:0007669"/>
    <property type="project" value="UniProtKB-UniRule"/>
</dbReference>
<dbReference type="GO" id="GO:0006655">
    <property type="term" value="P:phosphatidylglycerol biosynthetic process"/>
    <property type="evidence" value="ECO:0007669"/>
    <property type="project" value="TreeGrafter"/>
</dbReference>
<accession>A0A0D2KNY5</accession>
<dbReference type="Proteomes" id="UP000054498">
    <property type="component" value="Unassembled WGS sequence"/>
</dbReference>
<dbReference type="PIRSF" id="PIRSF000431">
    <property type="entry name" value="Glycerol-3-P_O-acyltransfrase"/>
    <property type="match status" value="1"/>
</dbReference>
<comment type="function">
    <text evidence="14">Esterifies acyl-group from acyl-ACP to the sn-1 position of glycerol-3-phosphate. The enzyme from chilling-resistant plants discriminates against non-fluid palmitic acid and selects oleic acid whereas the enzyme from sensitive plants accepts both fatty acids.</text>
</comment>
<dbReference type="SMR" id="A0A0D2KNY5"/>
<dbReference type="InterPro" id="IPR023083">
    <property type="entry name" value="G3P_O-acylTrfase_N"/>
</dbReference>
<dbReference type="Pfam" id="PF14829">
    <property type="entry name" value="GPAT_N"/>
    <property type="match status" value="1"/>
</dbReference>
<dbReference type="InterPro" id="IPR016222">
    <property type="entry name" value="G3P_O-acylTrfase_chlp"/>
</dbReference>
<evidence type="ECO:0000259" key="16">
    <source>
        <dbReference type="Pfam" id="PF01553"/>
    </source>
</evidence>
<dbReference type="Pfam" id="PF01553">
    <property type="entry name" value="Acyltransferase"/>
    <property type="match status" value="1"/>
</dbReference>
<evidence type="ECO:0000256" key="9">
    <source>
        <dbReference type="ARBA" id="ARBA00022946"/>
    </source>
</evidence>
<feature type="short sequence motif" description="HXXXXD motif" evidence="15">
    <location>
        <begin position="134"/>
        <end position="139"/>
    </location>
</feature>
<dbReference type="Gene3D" id="3.40.1130.10">
    <property type="entry name" value="Glycerol-3-phosphate (1)-acyltransferase"/>
    <property type="match status" value="1"/>
</dbReference>
<feature type="domain" description="Glycerol-3-phosphate O-acyltransferase alpha-helical bundle N-terminal" evidence="17">
    <location>
        <begin position="11"/>
        <end position="75"/>
    </location>
</feature>
<dbReference type="InterPro" id="IPR002123">
    <property type="entry name" value="Plipid/glycerol_acylTrfase"/>
</dbReference>
<protein>
    <recommendedName>
        <fullName evidence="14">Glycerol-3-phosphate acyltransferase, chloroplastic</fullName>
        <shortName evidence="14">GPAT</shortName>
        <ecNumber evidence="14">2.3.1.15</ecNumber>
    </recommendedName>
</protein>
<evidence type="ECO:0000256" key="15">
    <source>
        <dbReference type="PIRSR" id="PIRSR000431-2"/>
    </source>
</evidence>
<evidence type="ECO:0000256" key="4">
    <source>
        <dbReference type="ARBA" id="ARBA00007937"/>
    </source>
</evidence>